<dbReference type="SUPFAM" id="SSF55205">
    <property type="entry name" value="EPT/RTPC-like"/>
    <property type="match status" value="1"/>
</dbReference>
<dbReference type="InterPro" id="IPR013792">
    <property type="entry name" value="RNA3'P_cycl/enolpyr_Trfase_a/b"/>
</dbReference>
<dbReference type="EMBL" id="GIIL01001144">
    <property type="protein sequence ID" value="NOV44870.1"/>
    <property type="molecule type" value="Transcribed_RNA"/>
</dbReference>
<reference evidence="6" key="1">
    <citation type="submission" date="2020-03" db="EMBL/GenBank/DDBJ databases">
        <title>Transcriptomic Profiling of the Digestive Tract of the Rat Flea, Xenopsylla cheopis, Following Blood Feeding and Infection with Yersinia pestis.</title>
        <authorList>
            <person name="Bland D.M."/>
            <person name="Martens C.A."/>
            <person name="Virtaneva K."/>
            <person name="Kanakabandi K."/>
            <person name="Long D."/>
            <person name="Rosenke R."/>
            <person name="Saturday G.A."/>
            <person name="Hoyt F.H."/>
            <person name="Bruno D.P."/>
            <person name="Ribeiro J.M.C."/>
            <person name="Hinnebusch J."/>
        </authorList>
    </citation>
    <scope>NUCLEOTIDE SEQUENCE</scope>
</reference>
<evidence type="ECO:0000313" key="6">
    <source>
        <dbReference type="EMBL" id="NOV44870.1"/>
    </source>
</evidence>
<sequence length="380" mass="41668">METPIVVDGSFLEGGGQILRLSISYSAILGIPIRVINIRANRPKPGLAAQHLNGVKLVADLCEGDLKGAYLGSTEVEFYPKSIKGGSFKVHLTTAGSIGLMLQSALPVSIFAKNDVHLSLGGGTDCSFAPLIDYTIDVLGFYLKKFGIDVNLELKQRGLFPKGGGRVEAQIKKLNNPLKSIIVEDAGKCSQVNAKIIYTGPDSEKGSYYVVKGVEKSLEPLKSKGVETRTERIRESRIIPNSADTILLDLTYETENGVKCSTSRIFDNPRNNKRRYDRNPPETFHSQSSKIEQTSSEAADEIRNLIQNSICADSHMQDQLIIYMALADGTSRILVDQITEHTKTTQYVTHLLTKAQINFVPVHDGTKYVIECKGIGLKPN</sequence>
<evidence type="ECO:0000256" key="3">
    <source>
        <dbReference type="PIRSR" id="PIRSR005378-2"/>
    </source>
</evidence>
<feature type="binding site" evidence="3">
    <location>
        <position position="103"/>
    </location>
    <ligand>
        <name>ATP</name>
        <dbReference type="ChEBI" id="CHEBI:30616"/>
    </ligand>
</feature>
<feature type="region of interest" description="Disordered" evidence="4">
    <location>
        <begin position="266"/>
        <end position="293"/>
    </location>
</feature>
<dbReference type="InterPro" id="IPR020719">
    <property type="entry name" value="RNA3'_term_phos_cycl-like_CS"/>
</dbReference>
<feature type="binding site" evidence="3">
    <location>
        <begin position="315"/>
        <end position="319"/>
    </location>
    <ligand>
        <name>ATP</name>
        <dbReference type="ChEBI" id="CHEBI:30616"/>
    </ligand>
</feature>
<feature type="compositionally biased region" description="Polar residues" evidence="4">
    <location>
        <begin position="284"/>
        <end position="293"/>
    </location>
</feature>
<dbReference type="PANTHER" id="PTHR11096:SF0">
    <property type="entry name" value="RNA 3'-TERMINAL PHOSPHATE CYCLASE"/>
    <property type="match status" value="1"/>
</dbReference>
<feature type="domain" description="RNA 3'-terminal phosphate cyclase" evidence="5">
    <location>
        <begin position="12"/>
        <end position="358"/>
    </location>
</feature>
<dbReference type="PIRSF" id="PIRSF005378">
    <property type="entry name" value="RNA3'_term_phos_cycl_euk"/>
    <property type="match status" value="1"/>
</dbReference>
<organism evidence="6">
    <name type="scientific">Xenopsylla cheopis</name>
    <name type="common">Oriental rat flea</name>
    <name type="synonym">Pulex cheopis</name>
    <dbReference type="NCBI Taxonomy" id="163159"/>
    <lineage>
        <taxon>Eukaryota</taxon>
        <taxon>Metazoa</taxon>
        <taxon>Ecdysozoa</taxon>
        <taxon>Arthropoda</taxon>
        <taxon>Hexapoda</taxon>
        <taxon>Insecta</taxon>
        <taxon>Pterygota</taxon>
        <taxon>Neoptera</taxon>
        <taxon>Endopterygota</taxon>
        <taxon>Siphonaptera</taxon>
        <taxon>Pulicidae</taxon>
        <taxon>Xenopsyllinae</taxon>
        <taxon>Xenopsylla</taxon>
    </lineage>
</organism>
<evidence type="ECO:0000256" key="2">
    <source>
        <dbReference type="PIRSR" id="PIRSR005378-1"/>
    </source>
</evidence>
<dbReference type="InterPro" id="IPR036553">
    <property type="entry name" value="RPTC_insert"/>
</dbReference>
<dbReference type="GO" id="GO:0003963">
    <property type="term" value="F:RNA-3'-phosphate cyclase activity"/>
    <property type="evidence" value="ECO:0007669"/>
    <property type="project" value="TreeGrafter"/>
</dbReference>
<dbReference type="Gene3D" id="3.65.10.20">
    <property type="entry name" value="RNA 3'-terminal phosphate cyclase domain"/>
    <property type="match status" value="1"/>
</dbReference>
<accession>A0A6M2DGR6</accession>
<evidence type="ECO:0000256" key="4">
    <source>
        <dbReference type="SAM" id="MobiDB-lite"/>
    </source>
</evidence>
<evidence type="ECO:0000259" key="5">
    <source>
        <dbReference type="Pfam" id="PF01137"/>
    </source>
</evidence>
<dbReference type="PANTHER" id="PTHR11096">
    <property type="entry name" value="RNA 3' TERMINAL PHOSPHATE CYCLASE"/>
    <property type="match status" value="1"/>
</dbReference>
<keyword evidence="3" id="KW-0547">Nucleotide-binding</keyword>
<dbReference type="InterPro" id="IPR000228">
    <property type="entry name" value="RNA3'_term_phos_cyc"/>
</dbReference>
<evidence type="ECO:0000256" key="1">
    <source>
        <dbReference type="ARBA" id="ARBA00021428"/>
    </source>
</evidence>
<dbReference type="Gene3D" id="3.30.360.20">
    <property type="entry name" value="RNA 3'-terminal phosphate cyclase, insert domain"/>
    <property type="match status" value="1"/>
</dbReference>
<feature type="active site" description="Tele-AMP-histidine intermediate" evidence="2">
    <location>
        <position position="341"/>
    </location>
</feature>
<dbReference type="AlphaFoldDB" id="A0A6M2DGR6"/>
<dbReference type="GO" id="GO:0006396">
    <property type="term" value="P:RNA processing"/>
    <property type="evidence" value="ECO:0007669"/>
    <property type="project" value="InterPro"/>
</dbReference>
<dbReference type="GO" id="GO:0005634">
    <property type="term" value="C:nucleus"/>
    <property type="evidence" value="ECO:0007669"/>
    <property type="project" value="TreeGrafter"/>
</dbReference>
<dbReference type="InterPro" id="IPR023797">
    <property type="entry name" value="RNA3'_phos_cyclase_dom"/>
</dbReference>
<keyword evidence="3" id="KW-0067">ATP-binding</keyword>
<protein>
    <recommendedName>
        <fullName evidence="1">RNA 3'-terminal phosphate cyclase</fullName>
    </recommendedName>
</protein>
<dbReference type="InterPro" id="IPR037136">
    <property type="entry name" value="RNA3'_phos_cyclase_dom_sf"/>
</dbReference>
<dbReference type="GO" id="GO:0005524">
    <property type="term" value="F:ATP binding"/>
    <property type="evidence" value="ECO:0007669"/>
    <property type="project" value="UniProtKB-KW"/>
</dbReference>
<dbReference type="Pfam" id="PF01137">
    <property type="entry name" value="RTC"/>
    <property type="match status" value="1"/>
</dbReference>
<dbReference type="PROSITE" id="PS01287">
    <property type="entry name" value="RTC"/>
    <property type="match status" value="1"/>
</dbReference>
<proteinExistence type="predicted"/>
<name>A0A6M2DGR6_XENCH</name>